<dbReference type="EMBL" id="GL883146">
    <property type="protein sequence ID" value="EGG00569.1"/>
    <property type="molecule type" value="Genomic_DNA"/>
</dbReference>
<dbReference type="AlphaFoldDB" id="F4S448"/>
<evidence type="ECO:0000313" key="3">
    <source>
        <dbReference type="Proteomes" id="UP000001072"/>
    </source>
</evidence>
<accession>F4S448</accession>
<sequence>MVTFAQELIESRRLAERALAIGESGPSTRSRSRNRDKVNDDEIEETKSGEENYEEDDDQNDPENNFNDNEIEYVKDERDKDPTHTGNEPPAMIGRLREPRESPEEEDQQSGLPIINAARDPRQVIVTPWEGVAVINVEVSIITKAEVDVEVSIANQRGGTGVEVSTMQIREL</sequence>
<dbReference type="Proteomes" id="UP000001072">
    <property type="component" value="Unassembled WGS sequence"/>
</dbReference>
<gene>
    <name evidence="2" type="ORF">MELLADRAFT_111759</name>
</gene>
<evidence type="ECO:0000256" key="1">
    <source>
        <dbReference type="SAM" id="MobiDB-lite"/>
    </source>
</evidence>
<dbReference type="InParanoid" id="F4S448"/>
<organism evidence="3">
    <name type="scientific">Melampsora larici-populina (strain 98AG31 / pathotype 3-4-7)</name>
    <name type="common">Poplar leaf rust fungus</name>
    <dbReference type="NCBI Taxonomy" id="747676"/>
    <lineage>
        <taxon>Eukaryota</taxon>
        <taxon>Fungi</taxon>
        <taxon>Dikarya</taxon>
        <taxon>Basidiomycota</taxon>
        <taxon>Pucciniomycotina</taxon>
        <taxon>Pucciniomycetes</taxon>
        <taxon>Pucciniales</taxon>
        <taxon>Melampsoraceae</taxon>
        <taxon>Melampsora</taxon>
    </lineage>
</organism>
<dbReference type="KEGG" id="mlr:MELLADRAFT_111759"/>
<dbReference type="GeneID" id="18924483"/>
<name>F4S448_MELLP</name>
<dbReference type="VEuPathDB" id="FungiDB:MELLADRAFT_111759"/>
<feature type="compositionally biased region" description="Basic and acidic residues" evidence="1">
    <location>
        <begin position="33"/>
        <end position="50"/>
    </location>
</feature>
<dbReference type="RefSeq" id="XP_007416216.1">
    <property type="nucleotide sequence ID" value="XM_007416154.1"/>
</dbReference>
<feature type="compositionally biased region" description="Acidic residues" evidence="1">
    <location>
        <begin position="51"/>
        <end position="61"/>
    </location>
</feature>
<keyword evidence="3" id="KW-1185">Reference proteome</keyword>
<feature type="region of interest" description="Disordered" evidence="1">
    <location>
        <begin position="18"/>
        <end position="111"/>
    </location>
</feature>
<protein>
    <submittedName>
        <fullName evidence="2">Uncharacterized protein</fullName>
    </submittedName>
</protein>
<dbReference type="HOGENOM" id="CLU_126122_0_0_1"/>
<feature type="compositionally biased region" description="Basic and acidic residues" evidence="1">
    <location>
        <begin position="72"/>
        <end position="83"/>
    </location>
</feature>
<reference evidence="3" key="1">
    <citation type="journal article" date="2011" name="Proc. Natl. Acad. Sci. U.S.A.">
        <title>Obligate biotrophy features unraveled by the genomic analysis of rust fungi.</title>
        <authorList>
            <person name="Duplessis S."/>
            <person name="Cuomo C.A."/>
            <person name="Lin Y.-C."/>
            <person name="Aerts A."/>
            <person name="Tisserant E."/>
            <person name="Veneault-Fourrey C."/>
            <person name="Joly D.L."/>
            <person name="Hacquard S."/>
            <person name="Amselem J."/>
            <person name="Cantarel B.L."/>
            <person name="Chiu R."/>
            <person name="Coutinho P.M."/>
            <person name="Feau N."/>
            <person name="Field M."/>
            <person name="Frey P."/>
            <person name="Gelhaye E."/>
            <person name="Goldberg J."/>
            <person name="Grabherr M.G."/>
            <person name="Kodira C.D."/>
            <person name="Kohler A."/>
            <person name="Kuees U."/>
            <person name="Lindquist E.A."/>
            <person name="Lucas S.M."/>
            <person name="Mago R."/>
            <person name="Mauceli E."/>
            <person name="Morin E."/>
            <person name="Murat C."/>
            <person name="Pangilinan J.L."/>
            <person name="Park R."/>
            <person name="Pearson M."/>
            <person name="Quesneville H."/>
            <person name="Rouhier N."/>
            <person name="Sakthikumar S."/>
            <person name="Salamov A.A."/>
            <person name="Schmutz J."/>
            <person name="Selles B."/>
            <person name="Shapiro H."/>
            <person name="Tanguay P."/>
            <person name="Tuskan G.A."/>
            <person name="Henrissat B."/>
            <person name="Van de Peer Y."/>
            <person name="Rouze P."/>
            <person name="Ellis J.G."/>
            <person name="Dodds P.N."/>
            <person name="Schein J.E."/>
            <person name="Zhong S."/>
            <person name="Hamelin R.C."/>
            <person name="Grigoriev I.V."/>
            <person name="Szabo L.J."/>
            <person name="Martin F."/>
        </authorList>
    </citation>
    <scope>NUCLEOTIDE SEQUENCE [LARGE SCALE GENOMIC DNA]</scope>
    <source>
        <strain evidence="3">98AG31 / pathotype 3-4-7</strain>
    </source>
</reference>
<proteinExistence type="predicted"/>
<evidence type="ECO:0000313" key="2">
    <source>
        <dbReference type="EMBL" id="EGG00569.1"/>
    </source>
</evidence>